<dbReference type="GO" id="GO:0009432">
    <property type="term" value="P:SOS response"/>
    <property type="evidence" value="ECO:0007669"/>
    <property type="project" value="TreeGrafter"/>
</dbReference>
<dbReference type="GO" id="GO:0046872">
    <property type="term" value="F:metal ion binding"/>
    <property type="evidence" value="ECO:0007669"/>
    <property type="project" value="InterPro"/>
</dbReference>
<keyword evidence="1" id="KW-0067">ATP-binding</keyword>
<feature type="non-terminal residue" evidence="3">
    <location>
        <position position="285"/>
    </location>
</feature>
<dbReference type="Gene3D" id="3.30.470.20">
    <property type="entry name" value="ATP-grasp fold, B domain"/>
    <property type="match status" value="1"/>
</dbReference>
<dbReference type="GO" id="GO:0005737">
    <property type="term" value="C:cytoplasm"/>
    <property type="evidence" value="ECO:0007669"/>
    <property type="project" value="TreeGrafter"/>
</dbReference>
<dbReference type="PANTHER" id="PTHR21621:SF0">
    <property type="entry name" value="BETA-CITRYLGLUTAMATE SYNTHASE B-RELATED"/>
    <property type="match status" value="1"/>
</dbReference>
<dbReference type="PANTHER" id="PTHR21621">
    <property type="entry name" value="RIBOSOMAL PROTEIN S6 MODIFICATION PROTEIN"/>
    <property type="match status" value="1"/>
</dbReference>
<name>A0A2M7BUH7_9BACT</name>
<dbReference type="Pfam" id="PF08443">
    <property type="entry name" value="RimK"/>
    <property type="match status" value="1"/>
</dbReference>
<dbReference type="Gene3D" id="3.40.50.20">
    <property type="match status" value="1"/>
</dbReference>
<feature type="domain" description="ATP-grasp" evidence="2">
    <location>
        <begin position="104"/>
        <end position="284"/>
    </location>
</feature>
<evidence type="ECO:0000256" key="1">
    <source>
        <dbReference type="PROSITE-ProRule" id="PRU00409"/>
    </source>
</evidence>
<comment type="caution">
    <text evidence="3">The sequence shown here is derived from an EMBL/GenBank/DDBJ whole genome shotgun (WGS) entry which is preliminary data.</text>
</comment>
<dbReference type="GO" id="GO:0005524">
    <property type="term" value="F:ATP binding"/>
    <property type="evidence" value="ECO:0007669"/>
    <property type="project" value="UniProtKB-UniRule"/>
</dbReference>
<dbReference type="InterPro" id="IPR011761">
    <property type="entry name" value="ATP-grasp"/>
</dbReference>
<dbReference type="AlphaFoldDB" id="A0A2M7BUH7"/>
<accession>A0A2M7BUH7</accession>
<dbReference type="InterPro" id="IPR013651">
    <property type="entry name" value="ATP-grasp_RimK-type"/>
</dbReference>
<evidence type="ECO:0000313" key="4">
    <source>
        <dbReference type="Proteomes" id="UP000229894"/>
    </source>
</evidence>
<gene>
    <name evidence="3" type="ORF">COS49_01470</name>
</gene>
<organism evidence="3 4">
    <name type="scientific">Candidatus Portnoybacteria bacterium CG03_land_8_20_14_0_80_41_10</name>
    <dbReference type="NCBI Taxonomy" id="1974808"/>
    <lineage>
        <taxon>Bacteria</taxon>
        <taxon>Candidatus Portnoyibacteriota</taxon>
    </lineage>
</organism>
<evidence type="ECO:0000313" key="3">
    <source>
        <dbReference type="EMBL" id="PIV10232.1"/>
    </source>
</evidence>
<keyword evidence="1" id="KW-0547">Nucleotide-binding</keyword>
<reference evidence="4" key="1">
    <citation type="submission" date="2017-09" db="EMBL/GenBank/DDBJ databases">
        <title>Depth-based differentiation of microbial function through sediment-hosted aquifers and enrichment of novel symbionts in the deep terrestrial subsurface.</title>
        <authorList>
            <person name="Probst A.J."/>
            <person name="Ladd B."/>
            <person name="Jarett J.K."/>
            <person name="Geller-Mcgrath D.E."/>
            <person name="Sieber C.M.K."/>
            <person name="Emerson J.B."/>
            <person name="Anantharaman K."/>
            <person name="Thomas B.C."/>
            <person name="Malmstrom R."/>
            <person name="Stieglmeier M."/>
            <person name="Klingl A."/>
            <person name="Woyke T."/>
            <person name="Ryan C.M."/>
            <person name="Banfield J.F."/>
        </authorList>
    </citation>
    <scope>NUCLEOTIDE SEQUENCE [LARGE SCALE GENOMIC DNA]</scope>
</reference>
<dbReference type="GO" id="GO:0018169">
    <property type="term" value="F:ribosomal S6-glutamic acid ligase activity"/>
    <property type="evidence" value="ECO:0007669"/>
    <property type="project" value="TreeGrafter"/>
</dbReference>
<dbReference type="EMBL" id="PEUX01000033">
    <property type="protein sequence ID" value="PIV10232.1"/>
    <property type="molecule type" value="Genomic_DNA"/>
</dbReference>
<sequence length="285" mass="33023">MKTLIVGSLKSEESQLLKKEAEKRSHSVEIFSLSKMTFSGQGNLSITLPDGRDVKDFEAVLFRAINRHIIEAKIVAQYLAGHQRIVLDQVLAQGKYENHKFFTHSRLWAKQIPQPTTFFVLSPINLKEAVRKIKPPFIVKHIKEMRGRDNFRFDSQEELFNFFKKKERFGLYLIQEWYPAKYYYRTLVLGNKVLGAMKRLSLHCQNRPRIPLSQRSKKTGLPADLKNISLKTAHALEIELAGLDIMPDPQGQLRILEINRSPQFKRFSQVTGINAAEEIIKYIEK</sequence>
<dbReference type="Proteomes" id="UP000229894">
    <property type="component" value="Unassembled WGS sequence"/>
</dbReference>
<evidence type="ECO:0000259" key="2">
    <source>
        <dbReference type="PROSITE" id="PS50975"/>
    </source>
</evidence>
<dbReference type="SUPFAM" id="SSF56059">
    <property type="entry name" value="Glutathione synthetase ATP-binding domain-like"/>
    <property type="match status" value="1"/>
</dbReference>
<dbReference type="PROSITE" id="PS50975">
    <property type="entry name" value="ATP_GRASP"/>
    <property type="match status" value="1"/>
</dbReference>
<protein>
    <recommendedName>
        <fullName evidence="2">ATP-grasp domain-containing protein</fullName>
    </recommendedName>
</protein>
<proteinExistence type="predicted"/>